<dbReference type="PROSITE" id="PS51186">
    <property type="entry name" value="GNAT"/>
    <property type="match status" value="1"/>
</dbReference>
<dbReference type="RefSeq" id="WP_252740291.1">
    <property type="nucleotide sequence ID" value="NZ_JAMXIB010000002.1"/>
</dbReference>
<dbReference type="PANTHER" id="PTHR43800:SF1">
    <property type="entry name" value="PEPTIDYL-LYSINE N-ACETYLTRANSFERASE YJAB"/>
    <property type="match status" value="1"/>
</dbReference>
<dbReference type="InterPro" id="IPR000182">
    <property type="entry name" value="GNAT_dom"/>
</dbReference>
<dbReference type="Gene3D" id="3.40.630.30">
    <property type="match status" value="1"/>
</dbReference>
<dbReference type="EC" id="2.3.1.-" evidence="4"/>
<feature type="domain" description="N-acetyltransferase" evidence="3">
    <location>
        <begin position="14"/>
        <end position="150"/>
    </location>
</feature>
<sequence>MIRKLDHKDPSVAGEIREVFQASYAVEAKLLGAVDFPPLKRPLEGFLQSGNEFFGFKEQDRLAGVAEVVPGEKAVHIQSLLVHPEFFRKGIGSALISHVLERYATPVITVETGLENHPATALYRKFGFREVGQYDTDHGVRKIRFEKRNYPHPASGRQP</sequence>
<gene>
    <name evidence="4" type="ORF">NG653_03550</name>
</gene>
<dbReference type="GO" id="GO:0016746">
    <property type="term" value="F:acyltransferase activity"/>
    <property type="evidence" value="ECO:0007669"/>
    <property type="project" value="UniProtKB-KW"/>
</dbReference>
<proteinExistence type="predicted"/>
<evidence type="ECO:0000259" key="3">
    <source>
        <dbReference type="PROSITE" id="PS51186"/>
    </source>
</evidence>
<dbReference type="InterPro" id="IPR016181">
    <property type="entry name" value="Acyl_CoA_acyltransferase"/>
</dbReference>
<keyword evidence="2 4" id="KW-0012">Acyltransferase</keyword>
<dbReference type="Pfam" id="PF00583">
    <property type="entry name" value="Acetyltransf_1"/>
    <property type="match status" value="1"/>
</dbReference>
<dbReference type="CDD" id="cd04301">
    <property type="entry name" value="NAT_SF"/>
    <property type="match status" value="1"/>
</dbReference>
<protein>
    <submittedName>
        <fullName evidence="4">GNAT family N-acetyltransferase</fullName>
        <ecNumber evidence="4">2.3.1.-</ecNumber>
    </submittedName>
</protein>
<reference evidence="4 5" key="1">
    <citation type="submission" date="2022-06" db="EMBL/GenBank/DDBJ databases">
        <authorList>
            <person name="Xuan X."/>
        </authorList>
    </citation>
    <scope>NUCLEOTIDE SEQUENCE [LARGE SCALE GENOMIC DNA]</scope>
    <source>
        <strain evidence="4 5">2V75</strain>
    </source>
</reference>
<name>A0ABT1AV89_9FLAO</name>
<comment type="caution">
    <text evidence="4">The sequence shown here is derived from an EMBL/GenBank/DDBJ whole genome shotgun (WGS) entry which is preliminary data.</text>
</comment>
<keyword evidence="1 4" id="KW-0808">Transferase</keyword>
<keyword evidence="5" id="KW-1185">Reference proteome</keyword>
<dbReference type="PANTHER" id="PTHR43800">
    <property type="entry name" value="PEPTIDYL-LYSINE N-ACETYLTRANSFERASE YJAB"/>
    <property type="match status" value="1"/>
</dbReference>
<evidence type="ECO:0000256" key="2">
    <source>
        <dbReference type="ARBA" id="ARBA00023315"/>
    </source>
</evidence>
<evidence type="ECO:0000313" key="5">
    <source>
        <dbReference type="Proteomes" id="UP001206312"/>
    </source>
</evidence>
<accession>A0ABT1AV89</accession>
<dbReference type="SUPFAM" id="SSF55729">
    <property type="entry name" value="Acyl-CoA N-acyltransferases (Nat)"/>
    <property type="match status" value="1"/>
</dbReference>
<organism evidence="4 5">
    <name type="scientific">Robiginitalea marina</name>
    <dbReference type="NCBI Taxonomy" id="2954105"/>
    <lineage>
        <taxon>Bacteria</taxon>
        <taxon>Pseudomonadati</taxon>
        <taxon>Bacteroidota</taxon>
        <taxon>Flavobacteriia</taxon>
        <taxon>Flavobacteriales</taxon>
        <taxon>Flavobacteriaceae</taxon>
        <taxon>Robiginitalea</taxon>
    </lineage>
</organism>
<evidence type="ECO:0000256" key="1">
    <source>
        <dbReference type="ARBA" id="ARBA00022679"/>
    </source>
</evidence>
<dbReference type="EMBL" id="JAMXIB010000002">
    <property type="protein sequence ID" value="MCO5723917.1"/>
    <property type="molecule type" value="Genomic_DNA"/>
</dbReference>
<evidence type="ECO:0000313" key="4">
    <source>
        <dbReference type="EMBL" id="MCO5723917.1"/>
    </source>
</evidence>
<dbReference type="Proteomes" id="UP001206312">
    <property type="component" value="Unassembled WGS sequence"/>
</dbReference>